<feature type="transmembrane region" description="Helical" evidence="7">
    <location>
        <begin position="101"/>
        <end position="121"/>
    </location>
</feature>
<evidence type="ECO:0000259" key="8">
    <source>
        <dbReference type="PROSITE" id="PS50850"/>
    </source>
</evidence>
<evidence type="ECO:0000256" key="1">
    <source>
        <dbReference type="ARBA" id="ARBA00004651"/>
    </source>
</evidence>
<feature type="transmembrane region" description="Helical" evidence="7">
    <location>
        <begin position="265"/>
        <end position="285"/>
    </location>
</feature>
<protein>
    <submittedName>
        <fullName evidence="9">MFS transporter</fullName>
    </submittedName>
</protein>
<dbReference type="Proteomes" id="UP001501586">
    <property type="component" value="Unassembled WGS sequence"/>
</dbReference>
<evidence type="ECO:0000313" key="9">
    <source>
        <dbReference type="EMBL" id="GAA4284371.1"/>
    </source>
</evidence>
<evidence type="ECO:0000256" key="4">
    <source>
        <dbReference type="ARBA" id="ARBA00022692"/>
    </source>
</evidence>
<feature type="domain" description="Major facilitator superfamily (MFS) profile" evidence="8">
    <location>
        <begin position="27"/>
        <end position="444"/>
    </location>
</feature>
<feature type="transmembrane region" description="Helical" evidence="7">
    <location>
        <begin position="68"/>
        <end position="89"/>
    </location>
</feature>
<proteinExistence type="predicted"/>
<feature type="transmembrane region" description="Helical" evidence="7">
    <location>
        <begin position="127"/>
        <end position="154"/>
    </location>
</feature>
<accession>A0ABP8EKB3</accession>
<dbReference type="InterPro" id="IPR005828">
    <property type="entry name" value="MFS_sugar_transport-like"/>
</dbReference>
<dbReference type="InterPro" id="IPR005829">
    <property type="entry name" value="Sugar_transporter_CS"/>
</dbReference>
<keyword evidence="6 7" id="KW-0472">Membrane</keyword>
<feature type="transmembrane region" description="Helical" evidence="7">
    <location>
        <begin position="419"/>
        <end position="439"/>
    </location>
</feature>
<evidence type="ECO:0000256" key="3">
    <source>
        <dbReference type="ARBA" id="ARBA00022475"/>
    </source>
</evidence>
<organism evidence="9 10">
    <name type="scientific">Brevibacterium daeguense</name>
    <dbReference type="NCBI Taxonomy" id="909936"/>
    <lineage>
        <taxon>Bacteria</taxon>
        <taxon>Bacillati</taxon>
        <taxon>Actinomycetota</taxon>
        <taxon>Actinomycetes</taxon>
        <taxon>Micrococcales</taxon>
        <taxon>Brevibacteriaceae</taxon>
        <taxon>Brevibacterium</taxon>
    </lineage>
</organism>
<name>A0ABP8EKB3_9MICO</name>
<keyword evidence="4 7" id="KW-0812">Transmembrane</keyword>
<gene>
    <name evidence="9" type="ORF">GCM10022261_19020</name>
</gene>
<dbReference type="SUPFAM" id="SSF103473">
    <property type="entry name" value="MFS general substrate transporter"/>
    <property type="match status" value="1"/>
</dbReference>
<feature type="transmembrane region" description="Helical" evidence="7">
    <location>
        <begin position="42"/>
        <end position="62"/>
    </location>
</feature>
<evidence type="ECO:0000256" key="7">
    <source>
        <dbReference type="SAM" id="Phobius"/>
    </source>
</evidence>
<keyword evidence="10" id="KW-1185">Reference proteome</keyword>
<dbReference type="InterPro" id="IPR020846">
    <property type="entry name" value="MFS_dom"/>
</dbReference>
<dbReference type="InterPro" id="IPR036259">
    <property type="entry name" value="MFS_trans_sf"/>
</dbReference>
<feature type="transmembrane region" description="Helical" evidence="7">
    <location>
        <begin position="352"/>
        <end position="370"/>
    </location>
</feature>
<keyword evidence="3" id="KW-1003">Cell membrane</keyword>
<evidence type="ECO:0000313" key="10">
    <source>
        <dbReference type="Proteomes" id="UP001501586"/>
    </source>
</evidence>
<feature type="transmembrane region" description="Helical" evidence="7">
    <location>
        <begin position="391"/>
        <end position="413"/>
    </location>
</feature>
<dbReference type="CDD" id="cd17369">
    <property type="entry name" value="MFS_ShiA_like"/>
    <property type="match status" value="1"/>
</dbReference>
<sequence length="485" mass="50911">MSTAPDSGTRTGAPETVEVTEKKMGKLASASILATALEWFDFLIYSTASALVFGTVFFPTLGGSGGTIASFGTLAVGFLARPLGGIIAGSLGDKYGRKGPLVASMIVMGLATFSIGLLPGYDTIGIWAPILLIVARLVQGLGVGAQWGGATLLLTEHSPVKRRGFYGSLVQLGTVAGIVIGNAFFLAILLFVDDQAFAAWGWRVPFLSGLLLVAVGIYVQLKIEETPVFKTMQAKAAAKTADVEIPKVPLALAVRKYWKQILQAAGAFFVVNGTFYIMISGMLSYGTANLGLSQTTMIVVVVIAVLTQMVTIPFFGALSDRHGRRKIFLVGAALMGVYAFPFFWLVDTGNPVVVGLAIIIGLTLHATMFGPQAAMFAEMFPADVRYSGASLGFQLASVFAGGLAPMVMVWLIATTGTSLSVSVYILAMAIITFVAVFTIRERFQADLHETSDEVAKREAAEAVAGTAVTGRAATGTTAQEAATNA</sequence>
<dbReference type="PROSITE" id="PS00217">
    <property type="entry name" value="SUGAR_TRANSPORT_2"/>
    <property type="match status" value="1"/>
</dbReference>
<dbReference type="Pfam" id="PF00083">
    <property type="entry name" value="Sugar_tr"/>
    <property type="match status" value="1"/>
</dbReference>
<evidence type="ECO:0000256" key="2">
    <source>
        <dbReference type="ARBA" id="ARBA00022448"/>
    </source>
</evidence>
<keyword evidence="5 7" id="KW-1133">Transmembrane helix</keyword>
<comment type="caution">
    <text evidence="9">The sequence shown here is derived from an EMBL/GenBank/DDBJ whole genome shotgun (WGS) entry which is preliminary data.</text>
</comment>
<comment type="subcellular location">
    <subcellularLocation>
        <location evidence="1">Cell membrane</location>
        <topology evidence="1">Multi-pass membrane protein</topology>
    </subcellularLocation>
</comment>
<keyword evidence="2" id="KW-0813">Transport</keyword>
<evidence type="ECO:0000256" key="5">
    <source>
        <dbReference type="ARBA" id="ARBA00022989"/>
    </source>
</evidence>
<dbReference type="PANTHER" id="PTHR43045">
    <property type="entry name" value="SHIKIMATE TRANSPORTER"/>
    <property type="match status" value="1"/>
</dbReference>
<feature type="transmembrane region" description="Helical" evidence="7">
    <location>
        <begin position="204"/>
        <end position="221"/>
    </location>
</feature>
<feature type="transmembrane region" description="Helical" evidence="7">
    <location>
        <begin position="327"/>
        <end position="346"/>
    </location>
</feature>
<dbReference type="Gene3D" id="1.20.1250.20">
    <property type="entry name" value="MFS general substrate transporter like domains"/>
    <property type="match status" value="2"/>
</dbReference>
<dbReference type="EMBL" id="BAABAZ010000006">
    <property type="protein sequence ID" value="GAA4284371.1"/>
    <property type="molecule type" value="Genomic_DNA"/>
</dbReference>
<feature type="transmembrane region" description="Helical" evidence="7">
    <location>
        <begin position="297"/>
        <end position="315"/>
    </location>
</feature>
<dbReference type="RefSeq" id="WP_236866169.1">
    <property type="nucleotide sequence ID" value="NZ_BAABAZ010000006.1"/>
</dbReference>
<dbReference type="PROSITE" id="PS50850">
    <property type="entry name" value="MFS"/>
    <property type="match status" value="1"/>
</dbReference>
<reference evidence="10" key="1">
    <citation type="journal article" date="2019" name="Int. J. Syst. Evol. Microbiol.">
        <title>The Global Catalogue of Microorganisms (GCM) 10K type strain sequencing project: providing services to taxonomists for standard genome sequencing and annotation.</title>
        <authorList>
            <consortium name="The Broad Institute Genomics Platform"/>
            <consortium name="The Broad Institute Genome Sequencing Center for Infectious Disease"/>
            <person name="Wu L."/>
            <person name="Ma J."/>
        </authorList>
    </citation>
    <scope>NUCLEOTIDE SEQUENCE [LARGE SCALE GENOMIC DNA]</scope>
    <source>
        <strain evidence="10">JCM 17458</strain>
    </source>
</reference>
<feature type="transmembrane region" description="Helical" evidence="7">
    <location>
        <begin position="166"/>
        <end position="192"/>
    </location>
</feature>
<evidence type="ECO:0000256" key="6">
    <source>
        <dbReference type="ARBA" id="ARBA00023136"/>
    </source>
</evidence>
<dbReference type="PANTHER" id="PTHR43045:SF1">
    <property type="entry name" value="SHIKIMATE TRANSPORTER"/>
    <property type="match status" value="1"/>
</dbReference>